<dbReference type="AlphaFoldDB" id="A0A1L8H5E2"/>
<dbReference type="Pfam" id="PF17942">
    <property type="entry name" value="Morc6_S5"/>
    <property type="match status" value="1"/>
</dbReference>
<dbReference type="Gene3D" id="3.30.40.100">
    <property type="match status" value="1"/>
</dbReference>
<reference evidence="9" key="1">
    <citation type="submission" date="2024-06" db="UniProtKB">
        <authorList>
            <consortium name="RefSeq"/>
        </authorList>
    </citation>
    <scope>NUCLEOTIDE SEQUENCE [LARGE SCALE GENOMIC DNA]</scope>
    <source>
        <strain evidence="9">J_2021</strain>
    </source>
</reference>
<feature type="compositionally biased region" description="Polar residues" evidence="8">
    <location>
        <begin position="565"/>
        <end position="605"/>
    </location>
</feature>
<evidence type="ECO:0000256" key="8">
    <source>
        <dbReference type="SAM" id="MobiDB-lite"/>
    </source>
</evidence>
<organism evidence="9 10">
    <name type="scientific">Xenopus laevis</name>
    <name type="common">African clawed frog</name>
    <dbReference type="NCBI Taxonomy" id="8355"/>
    <lineage>
        <taxon>Eukaryota</taxon>
        <taxon>Metazoa</taxon>
        <taxon>Chordata</taxon>
        <taxon>Craniata</taxon>
        <taxon>Vertebrata</taxon>
        <taxon>Euteleostomi</taxon>
        <taxon>Amphibia</taxon>
        <taxon>Batrachia</taxon>
        <taxon>Anura</taxon>
        <taxon>Pipoidea</taxon>
        <taxon>Pipidae</taxon>
        <taxon>Xenopodinae</taxon>
        <taxon>Xenopus</taxon>
        <taxon>Xenopus</taxon>
    </lineage>
</organism>
<evidence type="ECO:0000256" key="5">
    <source>
        <dbReference type="ARBA" id="ARBA00023054"/>
    </source>
</evidence>
<evidence type="ECO:0000256" key="7">
    <source>
        <dbReference type="SAM" id="Coils"/>
    </source>
</evidence>
<dbReference type="GO" id="GO:0005634">
    <property type="term" value="C:nucleus"/>
    <property type="evidence" value="ECO:0000318"/>
    <property type="project" value="GO_Central"/>
</dbReference>
<keyword evidence="2" id="KW-0479">Metal-binding</keyword>
<feature type="compositionally biased region" description="Polar residues" evidence="8">
    <location>
        <begin position="626"/>
        <end position="639"/>
    </location>
</feature>
<dbReference type="InterPro" id="IPR036890">
    <property type="entry name" value="HATPase_C_sf"/>
</dbReference>
<proteinExistence type="predicted"/>
<feature type="region of interest" description="Disordered" evidence="8">
    <location>
        <begin position="446"/>
        <end position="607"/>
    </location>
</feature>
<dbReference type="GO" id="GO:0016605">
    <property type="term" value="C:PML body"/>
    <property type="evidence" value="ECO:0000318"/>
    <property type="project" value="GO_Central"/>
</dbReference>
<keyword evidence="4" id="KW-0862">Zinc</keyword>
<feature type="region of interest" description="Disordered" evidence="8">
    <location>
        <begin position="745"/>
        <end position="766"/>
    </location>
</feature>
<evidence type="ECO:0000313" key="9">
    <source>
        <dbReference type="Proteomes" id="UP000186698"/>
    </source>
</evidence>
<feature type="compositionally biased region" description="Polar residues" evidence="8">
    <location>
        <begin position="923"/>
        <end position="933"/>
    </location>
</feature>
<dbReference type="KEGG" id="xla:108709239"/>
<dbReference type="InterPro" id="IPR011124">
    <property type="entry name" value="Znf_CW"/>
</dbReference>
<evidence type="ECO:0000313" key="10">
    <source>
        <dbReference type="RefSeq" id="XP_018104391.1"/>
    </source>
</evidence>
<dbReference type="CDD" id="cd16931">
    <property type="entry name" value="HATPase_MORC-like"/>
    <property type="match status" value="1"/>
</dbReference>
<feature type="compositionally biased region" description="Polar residues" evidence="8">
    <location>
        <begin position="482"/>
        <end position="509"/>
    </location>
</feature>
<evidence type="ECO:0000256" key="6">
    <source>
        <dbReference type="ARBA" id="ARBA00023242"/>
    </source>
</evidence>
<dbReference type="Proteomes" id="UP000186698">
    <property type="component" value="Chromosome 2S"/>
</dbReference>
<dbReference type="PANTHER" id="PTHR23336:SF17">
    <property type="entry name" value="MORC FAMILY CW-TYPE ZINC FINGER PROTEIN 3"/>
    <property type="match status" value="1"/>
</dbReference>
<keyword evidence="3" id="KW-0863">Zinc-finger</keyword>
<feature type="region of interest" description="Disordered" evidence="8">
    <location>
        <begin position="626"/>
        <end position="645"/>
    </location>
</feature>
<reference evidence="10" key="2">
    <citation type="submission" date="2025-08" db="UniProtKB">
        <authorList>
            <consortium name="RefSeq"/>
        </authorList>
    </citation>
    <scope>IDENTIFICATION</scope>
    <source>
        <strain evidence="10">J_2021</strain>
        <tissue evidence="10">Erythrocytes</tissue>
    </source>
</reference>
<evidence type="ECO:0000256" key="4">
    <source>
        <dbReference type="ARBA" id="ARBA00022833"/>
    </source>
</evidence>
<gene>
    <name evidence="11" type="primary">morc3.2.S</name>
    <name evidence="10" type="synonym">LOC108709239</name>
</gene>
<dbReference type="Xenbase" id="XB-GENE-17333604">
    <property type="gene designation" value="morc3.2.S"/>
</dbReference>
<evidence type="ECO:0000256" key="3">
    <source>
        <dbReference type="ARBA" id="ARBA00022771"/>
    </source>
</evidence>
<dbReference type="InterPro" id="IPR041006">
    <property type="entry name" value="Morc_S5"/>
</dbReference>
<feature type="region of interest" description="Disordered" evidence="8">
    <location>
        <begin position="922"/>
        <end position="963"/>
    </location>
</feature>
<feature type="coiled-coil region" evidence="7">
    <location>
        <begin position="780"/>
        <end position="814"/>
    </location>
</feature>
<keyword evidence="5 7" id="KW-0175">Coiled coil</keyword>
<feature type="compositionally biased region" description="Basic and acidic residues" evidence="8">
    <location>
        <begin position="751"/>
        <end position="766"/>
    </location>
</feature>
<evidence type="ECO:0000256" key="1">
    <source>
        <dbReference type="ARBA" id="ARBA00004123"/>
    </source>
</evidence>
<sequence length="963" mass="108911">MAVNKKGGIRLSGLSPKFLHTNSTSHTWPFSAFAELIDNASDPDVNAKQIWIDQTAIESNMCLTFTDNGNGMTQDKLYKMLSFGFSDKVAIKGNLPIGLYGNGFKSGSMRLGKDAIVFTKNKFGMHVGMLSQSYLEKINAEHVLVPIISFNNKKQLVQTPDSEANLGAITTYSLLNSVTELLAELDAIIGSKGTRIIIWSLRCDNSGNPEFDFDYDKYDIRIPAEIDGKKTDYKQQERVDQATPDCDYSLRAYCSILYLKPRMQIILRGQKVQTQLVAKSLALIEKDVYKPRTIASGSIKFTFGYNCVNKEHYGIMMYHKNRLIKAYIKVACQLKNKGVGVVGVVECNFLKPTHNKQDFDYTDEYRRTLNALDNKLSEYWNEMKLKKNSHYSSVPVEDIQKIPDQNWVQCDLCLKWRKVADAMGKLPNKWKCSMNTDPQFRECVVPEEPEDDDDTTHCTYEKTHKKRKSVQTLQMTPDKKSTPGTPQNKTLQLSLSSGQRDLEQNQETVSKSRKSEQLQQKTSDKPTILLILQNKRMKPSVRSNQRDFEPNQSQGMDISERKSKQIQQMTADQPTVQSTQQTEDMQPSVSSAQRDFEPNQGQGTDINKRTSEGIQQMTADQTAVQFTPQNEEIQPSVSSAPMDLEPNQRQGTNINKSCKHLLSYGNTSAKKQKLIGTETANLLQESNDDVIIIEDSGTSSDPVASENMNYELYVKKEGESNDCSSQENQQMPGSKLYYNGITQHDMGTTHQADHPESSKDTTDQEKERLKKYCGELFVKVKELEDQISGLSNKYEKSLKEIKNLKAECEVLRNLKTEPDTGPQEPAEDSSELDHMALQMDSLFRQLDACSTERDQYKIEVKQLKELVCKLRSSQVKKVSHQETQRDFNSPNTAEHPLGQLAVQHEGTLKEINSLKAECEVLQSLESEPGTGTQKPAEENSKVDDLVLQLDVGSTEQEEYKRKP</sequence>
<dbReference type="Bgee" id="108709239">
    <property type="expression patterns" value="Expressed in spleen and 13 other cell types or tissues"/>
</dbReference>
<dbReference type="InterPro" id="IPR045261">
    <property type="entry name" value="MORC_ATPase"/>
</dbReference>
<dbReference type="RefSeq" id="XP_018104391.1">
    <property type="nucleotide sequence ID" value="XM_018248902.2"/>
</dbReference>
<dbReference type="FunFam" id="3.30.565.10:FF:000035">
    <property type="entry name" value="MORC family CW-type zinc finger protein 4"/>
    <property type="match status" value="1"/>
</dbReference>
<dbReference type="PROSITE" id="PS51050">
    <property type="entry name" value="ZF_CW"/>
    <property type="match status" value="1"/>
</dbReference>
<keyword evidence="9" id="KW-1185">Reference proteome</keyword>
<evidence type="ECO:0000313" key="11">
    <source>
        <dbReference type="Xenbase" id="XB-GENE-17333604"/>
    </source>
</evidence>
<dbReference type="GeneID" id="108709239"/>
<dbReference type="Pfam" id="PF07496">
    <property type="entry name" value="zf-CW"/>
    <property type="match status" value="1"/>
</dbReference>
<feature type="compositionally biased region" description="Basic and acidic residues" evidence="8">
    <location>
        <begin position="935"/>
        <end position="944"/>
    </location>
</feature>
<dbReference type="CTD" id="108709239"/>
<dbReference type="GO" id="GO:0008270">
    <property type="term" value="F:zinc ion binding"/>
    <property type="evidence" value="ECO:0007669"/>
    <property type="project" value="UniProtKB-KW"/>
</dbReference>
<dbReference type="GO" id="GO:0016887">
    <property type="term" value="F:ATP hydrolysis activity"/>
    <property type="evidence" value="ECO:0007669"/>
    <property type="project" value="InterPro"/>
</dbReference>
<evidence type="ECO:0000256" key="2">
    <source>
        <dbReference type="ARBA" id="ARBA00022723"/>
    </source>
</evidence>
<keyword evidence="6" id="KW-0539">Nucleus</keyword>
<accession>A0A1L8H5E2</accession>
<dbReference type="PANTHER" id="PTHR23336">
    <property type="entry name" value="ZINC FINGER CW-TYPE COILED-COIL DOMAIN PROTEIN 3"/>
    <property type="match status" value="1"/>
</dbReference>
<comment type="subcellular location">
    <subcellularLocation>
        <location evidence="1">Nucleus</location>
    </subcellularLocation>
</comment>
<dbReference type="Pfam" id="PF13589">
    <property type="entry name" value="HATPase_c_3"/>
    <property type="match status" value="1"/>
</dbReference>
<protein>
    <submittedName>
        <fullName evidence="10">MORC family CW-type zinc finger protein 3 isoform X1</fullName>
    </submittedName>
</protein>
<dbReference type="Gene3D" id="3.30.565.10">
    <property type="entry name" value="Histidine kinase-like ATPase, C-terminal domain"/>
    <property type="match status" value="1"/>
</dbReference>
<dbReference type="OrthoDB" id="757982at2759"/>
<name>A0A1L8H5E2_XENLA</name>
<dbReference type="SUPFAM" id="SSF55874">
    <property type="entry name" value="ATPase domain of HSP90 chaperone/DNA topoisomerase II/histidine kinase"/>
    <property type="match status" value="1"/>
</dbReference>
<dbReference type="PaxDb" id="8355-A0A1L8H5E2"/>